<dbReference type="Proteomes" id="UP000215914">
    <property type="component" value="Unassembled WGS sequence"/>
</dbReference>
<proteinExistence type="predicted"/>
<comment type="caution">
    <text evidence="1">The sequence shown here is derived from an EMBL/GenBank/DDBJ whole genome shotgun (WGS) entry which is preliminary data.</text>
</comment>
<name>A0A9K3IU62_HELAN</name>
<dbReference type="EMBL" id="MNCJ02000321">
    <property type="protein sequence ID" value="KAF5802937.1"/>
    <property type="molecule type" value="Genomic_DNA"/>
</dbReference>
<keyword evidence="2" id="KW-1185">Reference proteome</keyword>
<accession>A0A9K3IU62</accession>
<reference evidence="1" key="2">
    <citation type="submission" date="2020-06" db="EMBL/GenBank/DDBJ databases">
        <title>Helianthus annuus Genome sequencing and assembly Release 2.</title>
        <authorList>
            <person name="Gouzy J."/>
            <person name="Langlade N."/>
            <person name="Munos S."/>
        </authorList>
    </citation>
    <scope>NUCLEOTIDE SEQUENCE</scope>
    <source>
        <tissue evidence="1">Leaves</tissue>
    </source>
</reference>
<dbReference type="Gramene" id="mRNA:HanXRQr2_Chr06g0265421">
    <property type="protein sequence ID" value="mRNA:HanXRQr2_Chr06g0265421"/>
    <property type="gene ID" value="HanXRQr2_Chr06g0265421"/>
</dbReference>
<dbReference type="AlphaFoldDB" id="A0A9K3IU62"/>
<evidence type="ECO:0000313" key="1">
    <source>
        <dbReference type="EMBL" id="KAF5802937.1"/>
    </source>
</evidence>
<gene>
    <name evidence="1" type="ORF">HanXRQr2_Chr06g0265421</name>
</gene>
<reference evidence="1" key="1">
    <citation type="journal article" date="2017" name="Nature">
        <title>The sunflower genome provides insights into oil metabolism, flowering and Asterid evolution.</title>
        <authorList>
            <person name="Badouin H."/>
            <person name="Gouzy J."/>
            <person name="Grassa C.J."/>
            <person name="Murat F."/>
            <person name="Staton S.E."/>
            <person name="Cottret L."/>
            <person name="Lelandais-Briere C."/>
            <person name="Owens G.L."/>
            <person name="Carrere S."/>
            <person name="Mayjonade B."/>
            <person name="Legrand L."/>
            <person name="Gill N."/>
            <person name="Kane N.C."/>
            <person name="Bowers J.E."/>
            <person name="Hubner S."/>
            <person name="Bellec A."/>
            <person name="Berard A."/>
            <person name="Berges H."/>
            <person name="Blanchet N."/>
            <person name="Boniface M.C."/>
            <person name="Brunel D."/>
            <person name="Catrice O."/>
            <person name="Chaidir N."/>
            <person name="Claudel C."/>
            <person name="Donnadieu C."/>
            <person name="Faraut T."/>
            <person name="Fievet G."/>
            <person name="Helmstetter N."/>
            <person name="King M."/>
            <person name="Knapp S.J."/>
            <person name="Lai Z."/>
            <person name="Le Paslier M.C."/>
            <person name="Lippi Y."/>
            <person name="Lorenzon L."/>
            <person name="Mandel J.R."/>
            <person name="Marage G."/>
            <person name="Marchand G."/>
            <person name="Marquand E."/>
            <person name="Bret-Mestries E."/>
            <person name="Morien E."/>
            <person name="Nambeesan S."/>
            <person name="Nguyen T."/>
            <person name="Pegot-Espagnet P."/>
            <person name="Pouilly N."/>
            <person name="Raftis F."/>
            <person name="Sallet E."/>
            <person name="Schiex T."/>
            <person name="Thomas J."/>
            <person name="Vandecasteele C."/>
            <person name="Vares D."/>
            <person name="Vear F."/>
            <person name="Vautrin S."/>
            <person name="Crespi M."/>
            <person name="Mangin B."/>
            <person name="Burke J.M."/>
            <person name="Salse J."/>
            <person name="Munos S."/>
            <person name="Vincourt P."/>
            <person name="Rieseberg L.H."/>
            <person name="Langlade N.B."/>
        </authorList>
    </citation>
    <scope>NUCLEOTIDE SEQUENCE</scope>
    <source>
        <tissue evidence="1">Leaves</tissue>
    </source>
</reference>
<sequence length="48" mass="5740">MPHSKDNVQYISFQRLPIERSRRGYMLIKFQKLIMKPLVTSGRNGIQY</sequence>
<protein>
    <submittedName>
        <fullName evidence="1">Uncharacterized protein</fullName>
    </submittedName>
</protein>
<evidence type="ECO:0000313" key="2">
    <source>
        <dbReference type="Proteomes" id="UP000215914"/>
    </source>
</evidence>
<organism evidence="1 2">
    <name type="scientific">Helianthus annuus</name>
    <name type="common">Common sunflower</name>
    <dbReference type="NCBI Taxonomy" id="4232"/>
    <lineage>
        <taxon>Eukaryota</taxon>
        <taxon>Viridiplantae</taxon>
        <taxon>Streptophyta</taxon>
        <taxon>Embryophyta</taxon>
        <taxon>Tracheophyta</taxon>
        <taxon>Spermatophyta</taxon>
        <taxon>Magnoliopsida</taxon>
        <taxon>eudicotyledons</taxon>
        <taxon>Gunneridae</taxon>
        <taxon>Pentapetalae</taxon>
        <taxon>asterids</taxon>
        <taxon>campanulids</taxon>
        <taxon>Asterales</taxon>
        <taxon>Asteraceae</taxon>
        <taxon>Asteroideae</taxon>
        <taxon>Heliantheae alliance</taxon>
        <taxon>Heliantheae</taxon>
        <taxon>Helianthus</taxon>
    </lineage>
</organism>